<dbReference type="Proteomes" id="UP001597053">
    <property type="component" value="Unassembled WGS sequence"/>
</dbReference>
<evidence type="ECO:0000313" key="2">
    <source>
        <dbReference type="EMBL" id="MFD0785693.1"/>
    </source>
</evidence>
<feature type="transmembrane region" description="Helical" evidence="1">
    <location>
        <begin position="47"/>
        <end position="63"/>
    </location>
</feature>
<name>A0ABW3A465_9ACTN</name>
<dbReference type="EMBL" id="JBHTHM010000945">
    <property type="protein sequence ID" value="MFD0785693.1"/>
    <property type="molecule type" value="Genomic_DNA"/>
</dbReference>
<organism evidence="2 3">
    <name type="scientific">Micromonospora azadirachtae</name>
    <dbReference type="NCBI Taxonomy" id="1970735"/>
    <lineage>
        <taxon>Bacteria</taxon>
        <taxon>Bacillati</taxon>
        <taxon>Actinomycetota</taxon>
        <taxon>Actinomycetes</taxon>
        <taxon>Micromonosporales</taxon>
        <taxon>Micromonosporaceae</taxon>
        <taxon>Micromonospora</taxon>
    </lineage>
</organism>
<comment type="caution">
    <text evidence="2">The sequence shown here is derived from an EMBL/GenBank/DDBJ whole genome shotgun (WGS) entry which is preliminary data.</text>
</comment>
<keyword evidence="1" id="KW-0472">Membrane</keyword>
<accession>A0ABW3A465</accession>
<keyword evidence="1" id="KW-0812">Transmembrane</keyword>
<keyword evidence="1" id="KW-1133">Transmembrane helix</keyword>
<keyword evidence="3" id="KW-1185">Reference proteome</keyword>
<gene>
    <name evidence="2" type="ORF">ACFQZ8_17445</name>
</gene>
<evidence type="ECO:0000256" key="1">
    <source>
        <dbReference type="SAM" id="Phobius"/>
    </source>
</evidence>
<sequence>MPHAVPIAVPIVVPERSGRTIPVVTIIQLAVSAAVGVAGYLAPEFSGAVGLGLAMFLVIDRVTKQVR</sequence>
<proteinExistence type="predicted"/>
<evidence type="ECO:0000313" key="3">
    <source>
        <dbReference type="Proteomes" id="UP001597053"/>
    </source>
</evidence>
<reference evidence="3" key="1">
    <citation type="journal article" date="2019" name="Int. J. Syst. Evol. Microbiol.">
        <title>The Global Catalogue of Microorganisms (GCM) 10K type strain sequencing project: providing services to taxonomists for standard genome sequencing and annotation.</title>
        <authorList>
            <consortium name="The Broad Institute Genomics Platform"/>
            <consortium name="The Broad Institute Genome Sequencing Center for Infectious Disease"/>
            <person name="Wu L."/>
            <person name="Ma J."/>
        </authorList>
    </citation>
    <scope>NUCLEOTIDE SEQUENCE [LARGE SCALE GENOMIC DNA]</scope>
    <source>
        <strain evidence="3">JCM 32148</strain>
    </source>
</reference>
<protein>
    <submittedName>
        <fullName evidence="2">Uncharacterized protein</fullName>
    </submittedName>
</protein>